<dbReference type="Proteomes" id="UP000241158">
    <property type="component" value="Unassembled WGS sequence"/>
</dbReference>
<proteinExistence type="predicted"/>
<comment type="caution">
    <text evidence="1">The sequence shown here is derived from an EMBL/GenBank/DDBJ whole genome shotgun (WGS) entry which is preliminary data.</text>
</comment>
<sequence>MCLQNTDLAAKAREGENQRLQRWSERALVALGDASHGSIEEMHLQAGLGISRMYLQGGRDTSHTALNRSLQIADARGNTAKESRASITQFVYR</sequence>
<evidence type="ECO:0000313" key="2">
    <source>
        <dbReference type="Proteomes" id="UP000241158"/>
    </source>
</evidence>
<evidence type="ECO:0000313" key="1">
    <source>
        <dbReference type="EMBL" id="PSH55699.1"/>
    </source>
</evidence>
<accession>A0A2P7ANB1</accession>
<keyword evidence="2" id="KW-1185">Reference proteome</keyword>
<organism evidence="1 2">
    <name type="scientific">Phyllobacterium endophyticum</name>
    <dbReference type="NCBI Taxonomy" id="1149773"/>
    <lineage>
        <taxon>Bacteria</taxon>
        <taxon>Pseudomonadati</taxon>
        <taxon>Pseudomonadota</taxon>
        <taxon>Alphaproteobacteria</taxon>
        <taxon>Hyphomicrobiales</taxon>
        <taxon>Phyllobacteriaceae</taxon>
        <taxon>Phyllobacterium</taxon>
    </lineage>
</organism>
<protein>
    <submittedName>
        <fullName evidence="1">Uncharacterized protein</fullName>
    </submittedName>
</protein>
<dbReference type="RefSeq" id="WP_106718108.1">
    <property type="nucleotide sequence ID" value="NZ_JACHXT010000001.1"/>
</dbReference>
<gene>
    <name evidence="1" type="ORF">CU100_18620</name>
</gene>
<dbReference type="AlphaFoldDB" id="A0A2P7ANB1"/>
<dbReference type="EMBL" id="PGGN01000004">
    <property type="protein sequence ID" value="PSH55699.1"/>
    <property type="molecule type" value="Genomic_DNA"/>
</dbReference>
<reference evidence="2" key="1">
    <citation type="submission" date="2017-11" db="EMBL/GenBank/DDBJ databases">
        <authorList>
            <person name="Kuznetsova I."/>
            <person name="Sazanova A."/>
            <person name="Chirak E."/>
            <person name="Safronova V."/>
            <person name="Willems A."/>
        </authorList>
    </citation>
    <scope>NUCLEOTIDE SEQUENCE [LARGE SCALE GENOMIC DNA]</scope>
    <source>
        <strain evidence="2">PEPV15</strain>
    </source>
</reference>
<name>A0A2P7ANB1_9HYPH</name>